<dbReference type="AlphaFoldDB" id="A0A127Q0L9"/>
<dbReference type="PANTHER" id="PTHR43792:SF9">
    <property type="entry name" value="RIBOSOMAL-PROTEIN-ALANINE ACETYLTRANSFERASE"/>
    <property type="match status" value="1"/>
</dbReference>
<dbReference type="SUPFAM" id="SSF55729">
    <property type="entry name" value="Acyl-CoA N-acyltransferases (Nat)"/>
    <property type="match status" value="1"/>
</dbReference>
<dbReference type="EMBL" id="CP013234">
    <property type="protein sequence ID" value="AMP03577.1"/>
    <property type="molecule type" value="Genomic_DNA"/>
</dbReference>
<dbReference type="Pfam" id="PF13302">
    <property type="entry name" value="Acetyltransf_3"/>
    <property type="match status" value="1"/>
</dbReference>
<dbReference type="Gene3D" id="3.40.630.30">
    <property type="match status" value="1"/>
</dbReference>
<dbReference type="Proteomes" id="UP000074561">
    <property type="component" value="Chromosome"/>
</dbReference>
<dbReference type="InterPro" id="IPR051531">
    <property type="entry name" value="N-acetyltransferase"/>
</dbReference>
<dbReference type="STRING" id="279113.CPter91_1194"/>
<reference evidence="2 3" key="1">
    <citation type="submission" date="2015-11" db="EMBL/GenBank/DDBJ databases">
        <title>Exploring the genomic traits of fungus-feeding bacterial genus Collimonas.</title>
        <authorList>
            <person name="Song C."/>
            <person name="Schmidt R."/>
            <person name="de Jager V."/>
            <person name="Krzyzanowska D."/>
            <person name="Jongedijk E."/>
            <person name="Cankar K."/>
            <person name="Beekwilder J."/>
            <person name="van Veen A."/>
            <person name="de Boer W."/>
            <person name="van Veen J.A."/>
            <person name="Garbeva P."/>
        </authorList>
    </citation>
    <scope>NUCLEOTIDE SEQUENCE [LARGE SCALE GENOMIC DNA]</scope>
    <source>
        <strain evidence="2 3">Ter91</strain>
    </source>
</reference>
<sequence length="192" mass="21844">MPTMSGEYVFPVLQTERLLLRETVEQDAEDIFAIHGNPELMRWFGTDPLPDLAAAQGLIRTFASWRLDENPGTRWAIEARRQPGLLGTCGLFKWNRAWRKCMVGYELAAQAQGQGYMRETLSAVMSWGFEHMALNRIEAMVHPDNLASLKLLRQLGFVDEGCARQAGYWRGQYHDMLQLSLLRSEWPAVSAA</sequence>
<dbReference type="InterPro" id="IPR016181">
    <property type="entry name" value="Acyl_CoA_acyltransferase"/>
</dbReference>
<dbReference type="PANTHER" id="PTHR43792">
    <property type="entry name" value="GNAT FAMILY, PUTATIVE (AFU_ORTHOLOGUE AFUA_3G00765)-RELATED-RELATED"/>
    <property type="match status" value="1"/>
</dbReference>
<dbReference type="GO" id="GO:0005737">
    <property type="term" value="C:cytoplasm"/>
    <property type="evidence" value="ECO:0007669"/>
    <property type="project" value="TreeGrafter"/>
</dbReference>
<accession>A0A127Q0L9</accession>
<gene>
    <name evidence="2" type="ORF">CPter91_1194</name>
</gene>
<evidence type="ECO:0000313" key="2">
    <source>
        <dbReference type="EMBL" id="AMP03577.1"/>
    </source>
</evidence>
<evidence type="ECO:0000259" key="1">
    <source>
        <dbReference type="PROSITE" id="PS51186"/>
    </source>
</evidence>
<dbReference type="PROSITE" id="PS51186">
    <property type="entry name" value="GNAT"/>
    <property type="match status" value="1"/>
</dbReference>
<dbReference type="GO" id="GO:0008999">
    <property type="term" value="F:protein-N-terminal-alanine acetyltransferase activity"/>
    <property type="evidence" value="ECO:0007669"/>
    <property type="project" value="TreeGrafter"/>
</dbReference>
<dbReference type="InterPro" id="IPR000182">
    <property type="entry name" value="GNAT_dom"/>
</dbReference>
<dbReference type="PATRIC" id="fig|279113.9.peg.1190"/>
<name>A0A127Q0L9_9BURK</name>
<dbReference type="KEGG" id="cpra:CPter91_1194"/>
<proteinExistence type="predicted"/>
<keyword evidence="2" id="KW-0808">Transferase</keyword>
<feature type="domain" description="N-acetyltransferase" evidence="1">
    <location>
        <begin position="18"/>
        <end position="184"/>
    </location>
</feature>
<protein>
    <submittedName>
        <fullName evidence="2">Acetyltransferase family protein</fullName>
    </submittedName>
</protein>
<organism evidence="2 3">
    <name type="scientific">Collimonas pratensis</name>
    <dbReference type="NCBI Taxonomy" id="279113"/>
    <lineage>
        <taxon>Bacteria</taxon>
        <taxon>Pseudomonadati</taxon>
        <taxon>Pseudomonadota</taxon>
        <taxon>Betaproteobacteria</taxon>
        <taxon>Burkholderiales</taxon>
        <taxon>Oxalobacteraceae</taxon>
        <taxon>Collimonas</taxon>
    </lineage>
</organism>
<evidence type="ECO:0000313" key="3">
    <source>
        <dbReference type="Proteomes" id="UP000074561"/>
    </source>
</evidence>